<dbReference type="PANTHER" id="PTHR12110:SF21">
    <property type="entry name" value="XYLOSE ISOMERASE-LIKE TIM BARREL DOMAIN-CONTAINING PROTEIN"/>
    <property type="match status" value="1"/>
</dbReference>
<dbReference type="PANTHER" id="PTHR12110">
    <property type="entry name" value="HYDROXYPYRUVATE ISOMERASE"/>
    <property type="match status" value="1"/>
</dbReference>
<dbReference type="Gene3D" id="3.20.20.150">
    <property type="entry name" value="Divalent-metal-dependent TIM barrel enzymes"/>
    <property type="match status" value="1"/>
</dbReference>
<gene>
    <name evidence="2" type="ORF">CCHLO57077_00015082</name>
</gene>
<dbReference type="InterPro" id="IPR013022">
    <property type="entry name" value="Xyl_isomerase-like_TIM-brl"/>
</dbReference>
<accession>A0AA35PTL4</accession>
<dbReference type="EMBL" id="CABFNP030000456">
    <property type="protein sequence ID" value="CAI6016685.1"/>
    <property type="molecule type" value="Genomic_DNA"/>
</dbReference>
<dbReference type="InterPro" id="IPR036237">
    <property type="entry name" value="Xyl_isomerase-like_sf"/>
</dbReference>
<evidence type="ECO:0000313" key="2">
    <source>
        <dbReference type="EMBL" id="CAI6016685.1"/>
    </source>
</evidence>
<keyword evidence="3" id="KW-1185">Reference proteome</keyword>
<dbReference type="Pfam" id="PF01261">
    <property type="entry name" value="AP_endonuc_2"/>
    <property type="match status" value="1"/>
</dbReference>
<reference evidence="2" key="1">
    <citation type="submission" date="2023-01" db="EMBL/GenBank/DDBJ databases">
        <authorList>
            <person name="Piombo E."/>
        </authorList>
    </citation>
    <scope>NUCLEOTIDE SEQUENCE</scope>
</reference>
<organism evidence="2 3">
    <name type="scientific">Clonostachys chloroleuca</name>
    <dbReference type="NCBI Taxonomy" id="1926264"/>
    <lineage>
        <taxon>Eukaryota</taxon>
        <taxon>Fungi</taxon>
        <taxon>Dikarya</taxon>
        <taxon>Ascomycota</taxon>
        <taxon>Pezizomycotina</taxon>
        <taxon>Sordariomycetes</taxon>
        <taxon>Hypocreomycetidae</taxon>
        <taxon>Hypocreales</taxon>
        <taxon>Bionectriaceae</taxon>
        <taxon>Clonostachys</taxon>
    </lineage>
</organism>
<sequence length="324" mass="36372">MSCKLGIPTASLGHSSAGHTLETRLGAARKYGFRGVEVSYDDVIRVAQQYQNTNTEPSESDKLRGTLDRNEYEERFQELQVWIQVARALGTDMIMMHASALPADRVGNRDLIIKALQKAADAAQTETPHIRFASESRCSATRVDKWEYSRDVIQAADRPNLGLCLDAVHIAGRIFADPATPSSRVPGGHAAIDLSLRRLVKLIKPECEKVFLVQIGDARPPDEPVGPGSFEYSPKSTPRMVWSQKYRLFYGERNRGGFLPMEQIVDTILDGFEYKGWVSLELFSDRTDDLNPQVRTELARRGAVSWKKLAEDMGWWLQPKGHDL</sequence>
<dbReference type="Proteomes" id="UP001160390">
    <property type="component" value="Unassembled WGS sequence"/>
</dbReference>
<evidence type="ECO:0000259" key="1">
    <source>
        <dbReference type="Pfam" id="PF01261"/>
    </source>
</evidence>
<dbReference type="InterPro" id="IPR050312">
    <property type="entry name" value="IolE/XylAMocC-like"/>
</dbReference>
<name>A0AA35PTL4_9HYPO</name>
<protein>
    <recommendedName>
        <fullName evidence="1">Xylose isomerase-like TIM barrel domain-containing protein</fullName>
    </recommendedName>
</protein>
<proteinExistence type="predicted"/>
<comment type="caution">
    <text evidence="2">The sequence shown here is derived from an EMBL/GenBank/DDBJ whole genome shotgun (WGS) entry which is preliminary data.</text>
</comment>
<dbReference type="SUPFAM" id="SSF51658">
    <property type="entry name" value="Xylose isomerase-like"/>
    <property type="match status" value="1"/>
</dbReference>
<feature type="domain" description="Xylose isomerase-like TIM barrel" evidence="1">
    <location>
        <begin position="27"/>
        <end position="297"/>
    </location>
</feature>
<evidence type="ECO:0000313" key="3">
    <source>
        <dbReference type="Proteomes" id="UP001160390"/>
    </source>
</evidence>
<dbReference type="AlphaFoldDB" id="A0AA35PTL4"/>